<dbReference type="WBParaSite" id="nRc.2.0.1.t43137-RA">
    <property type="protein sequence ID" value="nRc.2.0.1.t43137-RA"/>
    <property type="gene ID" value="nRc.2.0.1.g43137"/>
</dbReference>
<dbReference type="AlphaFoldDB" id="A0A915KW23"/>
<accession>A0A915KW23</accession>
<evidence type="ECO:0000313" key="1">
    <source>
        <dbReference type="Proteomes" id="UP000887565"/>
    </source>
</evidence>
<dbReference type="Proteomes" id="UP000887565">
    <property type="component" value="Unplaced"/>
</dbReference>
<organism evidence="1 2">
    <name type="scientific">Romanomermis culicivorax</name>
    <name type="common">Nematode worm</name>
    <dbReference type="NCBI Taxonomy" id="13658"/>
    <lineage>
        <taxon>Eukaryota</taxon>
        <taxon>Metazoa</taxon>
        <taxon>Ecdysozoa</taxon>
        <taxon>Nematoda</taxon>
        <taxon>Enoplea</taxon>
        <taxon>Dorylaimia</taxon>
        <taxon>Mermithida</taxon>
        <taxon>Mermithoidea</taxon>
        <taxon>Mermithidae</taxon>
        <taxon>Romanomermis</taxon>
    </lineage>
</organism>
<name>A0A915KW23_ROMCU</name>
<evidence type="ECO:0000313" key="2">
    <source>
        <dbReference type="WBParaSite" id="nRc.2.0.1.t43137-RA"/>
    </source>
</evidence>
<proteinExistence type="predicted"/>
<sequence length="74" mass="8064">MTTATIPDVIVQPLATYNKAAKLPIETAMVNVTKGHCPLLFINNMPNSIKLCLNQLIAMAKHTLGYAESYADCQ</sequence>
<keyword evidence="1" id="KW-1185">Reference proteome</keyword>
<reference evidence="2" key="1">
    <citation type="submission" date="2022-11" db="UniProtKB">
        <authorList>
            <consortium name="WormBaseParasite"/>
        </authorList>
    </citation>
    <scope>IDENTIFICATION</scope>
</reference>
<protein>
    <submittedName>
        <fullName evidence="2">Uncharacterized protein</fullName>
    </submittedName>
</protein>